<dbReference type="Gene3D" id="1.10.260.40">
    <property type="entry name" value="lambda repressor-like DNA-binding domains"/>
    <property type="match status" value="1"/>
</dbReference>
<dbReference type="Proteomes" id="UP000189004">
    <property type="component" value="Unassembled WGS sequence"/>
</dbReference>
<evidence type="ECO:0000259" key="1">
    <source>
        <dbReference type="PROSITE" id="PS50943"/>
    </source>
</evidence>
<keyword evidence="3" id="KW-1185">Reference proteome</keyword>
<name>A0A1V3BW32_9ACTN</name>
<dbReference type="SUPFAM" id="SSF47413">
    <property type="entry name" value="lambda repressor-like DNA-binding domains"/>
    <property type="match status" value="1"/>
</dbReference>
<dbReference type="PROSITE" id="PS50943">
    <property type="entry name" value="HTH_CROC1"/>
    <property type="match status" value="1"/>
</dbReference>
<gene>
    <name evidence="2" type="ORF">NOSIN_01220</name>
</gene>
<dbReference type="Pfam" id="PF01381">
    <property type="entry name" value="HTH_3"/>
    <property type="match status" value="1"/>
</dbReference>
<proteinExistence type="predicted"/>
<evidence type="ECO:0000313" key="2">
    <source>
        <dbReference type="EMBL" id="OOC52618.1"/>
    </source>
</evidence>
<accession>A0A1V3BW32</accession>
<feature type="domain" description="HTH cro/C1-type" evidence="1">
    <location>
        <begin position="16"/>
        <end position="71"/>
    </location>
</feature>
<dbReference type="InterPro" id="IPR001387">
    <property type="entry name" value="Cro/C1-type_HTH"/>
</dbReference>
<reference evidence="3" key="1">
    <citation type="submission" date="2016-08" db="EMBL/GenBank/DDBJ databases">
        <authorList>
            <person name="Tokovenko B."/>
            <person name="Kalinowski J."/>
        </authorList>
    </citation>
    <scope>NUCLEOTIDE SEQUENCE [LARGE SCALE GENOMIC DNA]</scope>
    <source>
        <strain evidence="3">UTMC102</strain>
    </source>
</reference>
<sequence length="75" mass="8363">MIPPMRSCTVIDANEVRRARRRAKLSRRELAEMAGVHPLTVAKLEQGVTVRPPSSQLVRLARALNTTVETLDDGR</sequence>
<dbReference type="STRING" id="501010.NOSIN_01220"/>
<dbReference type="OrthoDB" id="7428772at2"/>
<protein>
    <recommendedName>
        <fullName evidence="1">HTH cro/C1-type domain-containing protein</fullName>
    </recommendedName>
</protein>
<dbReference type="SMART" id="SM00530">
    <property type="entry name" value="HTH_XRE"/>
    <property type="match status" value="1"/>
</dbReference>
<organism evidence="2 3">
    <name type="scientific">Nocardiopsis sinuspersici</name>
    <dbReference type="NCBI Taxonomy" id="501010"/>
    <lineage>
        <taxon>Bacteria</taxon>
        <taxon>Bacillati</taxon>
        <taxon>Actinomycetota</taxon>
        <taxon>Actinomycetes</taxon>
        <taxon>Streptosporangiales</taxon>
        <taxon>Nocardiopsidaceae</taxon>
        <taxon>Nocardiopsis</taxon>
    </lineage>
</organism>
<dbReference type="GO" id="GO:0003677">
    <property type="term" value="F:DNA binding"/>
    <property type="evidence" value="ECO:0007669"/>
    <property type="project" value="InterPro"/>
</dbReference>
<dbReference type="EMBL" id="MCOK01000001">
    <property type="protein sequence ID" value="OOC52618.1"/>
    <property type="molecule type" value="Genomic_DNA"/>
</dbReference>
<comment type="caution">
    <text evidence="2">The sequence shown here is derived from an EMBL/GenBank/DDBJ whole genome shotgun (WGS) entry which is preliminary data.</text>
</comment>
<dbReference type="AlphaFoldDB" id="A0A1V3BW32"/>
<dbReference type="InterPro" id="IPR010982">
    <property type="entry name" value="Lambda_DNA-bd_dom_sf"/>
</dbReference>
<evidence type="ECO:0000313" key="3">
    <source>
        <dbReference type="Proteomes" id="UP000189004"/>
    </source>
</evidence>
<dbReference type="CDD" id="cd00093">
    <property type="entry name" value="HTH_XRE"/>
    <property type="match status" value="1"/>
</dbReference>